<protein>
    <submittedName>
        <fullName evidence="2">Pilus assembly protein</fullName>
    </submittedName>
</protein>
<evidence type="ECO:0000259" key="1">
    <source>
        <dbReference type="Pfam" id="PF07811"/>
    </source>
</evidence>
<dbReference type="Pfam" id="PF07811">
    <property type="entry name" value="TadE"/>
    <property type="match status" value="1"/>
</dbReference>
<dbReference type="InterPro" id="IPR012495">
    <property type="entry name" value="TadE-like_dom"/>
</dbReference>
<feature type="domain" description="TadE-like" evidence="1">
    <location>
        <begin position="9"/>
        <end position="52"/>
    </location>
</feature>
<comment type="caution">
    <text evidence="2">The sequence shown here is derived from an EMBL/GenBank/DDBJ whole genome shotgun (WGS) entry which is preliminary data.</text>
</comment>
<dbReference type="Proteomes" id="UP000326367">
    <property type="component" value="Unassembled WGS sequence"/>
</dbReference>
<evidence type="ECO:0000313" key="2">
    <source>
        <dbReference type="EMBL" id="KAA9000903.1"/>
    </source>
</evidence>
<sequence length="156" mass="16375">MKTIRSQRGVITVEYALMMMLGFLPLLMLTFSGVMIMAAQQTLATASAEGARASLRFGSTAERRVAACSAARRSMQWLLRFSGQEPDCSAAGSSGAIVVSPPAACSGLASAQCVTVTVSYDYSSHPFLPGTGTLYGWVMKAPIRSVAVAQLDLGSN</sequence>
<proteinExistence type="predicted"/>
<reference evidence="2 3" key="1">
    <citation type="journal article" date="2020" name="Antonie Van Leeuwenhoek">
        <title>Stenotrophomonas cyclobalanopsidis sp. nov., isolated from the leaf spot disease of Cyclobalanopsis patelliformis.</title>
        <authorList>
            <person name="Bian D.R."/>
            <person name="Xue H."/>
            <person name="Piao C.G."/>
            <person name="Li Y."/>
        </authorList>
    </citation>
    <scope>NUCLEOTIDE SEQUENCE [LARGE SCALE GENOMIC DNA]</scope>
    <source>
        <strain evidence="2 3">TPQG1-4</strain>
    </source>
</reference>
<organism evidence="2 3">
    <name type="scientific">Stenotrophomonas cyclobalanopsidis</name>
    <dbReference type="NCBI Taxonomy" id="2771362"/>
    <lineage>
        <taxon>Bacteria</taxon>
        <taxon>Pseudomonadati</taxon>
        <taxon>Pseudomonadota</taxon>
        <taxon>Gammaproteobacteria</taxon>
        <taxon>Lysobacterales</taxon>
        <taxon>Lysobacteraceae</taxon>
        <taxon>Stenotrophomonas</taxon>
    </lineage>
</organism>
<name>A0ABQ6T353_9GAMM</name>
<dbReference type="EMBL" id="VYKI01000006">
    <property type="protein sequence ID" value="KAA9000903.1"/>
    <property type="molecule type" value="Genomic_DNA"/>
</dbReference>
<gene>
    <name evidence="2" type="ORF">FJU31_07155</name>
</gene>
<dbReference type="RefSeq" id="WP_150454128.1">
    <property type="nucleotide sequence ID" value="NZ_VYKI01000006.1"/>
</dbReference>
<keyword evidence="3" id="KW-1185">Reference proteome</keyword>
<evidence type="ECO:0000313" key="3">
    <source>
        <dbReference type="Proteomes" id="UP000326367"/>
    </source>
</evidence>
<accession>A0ABQ6T353</accession>